<dbReference type="EMBL" id="BSYI01000018">
    <property type="protein sequence ID" value="GMG83365.1"/>
    <property type="molecule type" value="Genomic_DNA"/>
</dbReference>
<evidence type="ECO:0000313" key="2">
    <source>
        <dbReference type="EMBL" id="GMG83365.1"/>
    </source>
</evidence>
<protein>
    <submittedName>
        <fullName evidence="2">Uncharacterized protein</fullName>
    </submittedName>
</protein>
<keyword evidence="1" id="KW-1133">Transmembrane helix</keyword>
<keyword evidence="1" id="KW-0812">Transmembrane</keyword>
<keyword evidence="1" id="KW-0472">Membrane</keyword>
<feature type="transmembrane region" description="Helical" evidence="1">
    <location>
        <begin position="35"/>
        <end position="56"/>
    </location>
</feature>
<reference evidence="2 3" key="1">
    <citation type="submission" date="2023-04" db="EMBL/GenBank/DDBJ databases">
        <title>Marinoamorphus aggregata gen. nov., sp. Nov., isolate from tissue of brittle star Ophioplocus japonicus.</title>
        <authorList>
            <person name="Kawano K."/>
            <person name="Sawayama S."/>
            <person name="Nakagawa S."/>
        </authorList>
    </citation>
    <scope>NUCLEOTIDE SEQUENCE [LARGE SCALE GENOMIC DNA]</scope>
    <source>
        <strain evidence="2 3">NKW23</strain>
    </source>
</reference>
<sequence>MALLILTFLGAGLLGWVRAGRRGGTTGDRVQYALAHAIPAMLAMLALQILAARLGLFG</sequence>
<comment type="caution">
    <text evidence="2">The sequence shown here is derived from an EMBL/GenBank/DDBJ whole genome shotgun (WGS) entry which is preliminary data.</text>
</comment>
<dbReference type="Proteomes" id="UP001239909">
    <property type="component" value="Unassembled WGS sequence"/>
</dbReference>
<name>A0ABQ6LR42_9RHOB</name>
<evidence type="ECO:0000256" key="1">
    <source>
        <dbReference type="SAM" id="Phobius"/>
    </source>
</evidence>
<accession>A0ABQ6LR42</accession>
<organism evidence="2 3">
    <name type="scientific">Paralimibaculum aggregatum</name>
    <dbReference type="NCBI Taxonomy" id="3036245"/>
    <lineage>
        <taxon>Bacteria</taxon>
        <taxon>Pseudomonadati</taxon>
        <taxon>Pseudomonadota</taxon>
        <taxon>Alphaproteobacteria</taxon>
        <taxon>Rhodobacterales</taxon>
        <taxon>Paracoccaceae</taxon>
        <taxon>Paralimibaculum</taxon>
    </lineage>
</organism>
<dbReference type="RefSeq" id="WP_285672159.1">
    <property type="nucleotide sequence ID" value="NZ_BSYI01000018.1"/>
</dbReference>
<gene>
    <name evidence="2" type="ORF">LNKW23_25780</name>
</gene>
<evidence type="ECO:0000313" key="3">
    <source>
        <dbReference type="Proteomes" id="UP001239909"/>
    </source>
</evidence>
<keyword evidence="3" id="KW-1185">Reference proteome</keyword>
<proteinExistence type="predicted"/>